<sequence>MSGVVRAAGWLWYPDGANRVDAHPSSLGEPRTLVGLPVRLGHGGKTIGTVIDARAEGGALHADMRIDDAGALAEIHAGSTREFSCGYVVDVDADGTQRRPRFHEVALVPHGRCGSTCSVTRVADGQRADARLAAEGLSPSEIARTEMIAGRALAAAAPVVRADNRLTSNDLAARLAADGESPSERARAAMRARPSIHLET</sequence>
<evidence type="ECO:0000313" key="3">
    <source>
        <dbReference type="Proteomes" id="UP000034883"/>
    </source>
</evidence>
<gene>
    <name evidence="2" type="ORF">DB32_005825</name>
</gene>
<dbReference type="AlphaFoldDB" id="A0A0F6YLU8"/>
<evidence type="ECO:0000313" key="2">
    <source>
        <dbReference type="EMBL" id="AKF08676.1"/>
    </source>
</evidence>
<reference evidence="2 3" key="1">
    <citation type="submission" date="2015-03" db="EMBL/GenBank/DDBJ databases">
        <title>Genome assembly of Sandaracinus amylolyticus DSM 53668.</title>
        <authorList>
            <person name="Sharma G."/>
            <person name="Subramanian S."/>
        </authorList>
    </citation>
    <scope>NUCLEOTIDE SEQUENCE [LARGE SCALE GENOMIC DNA]</scope>
    <source>
        <strain evidence="2 3">DSM 53668</strain>
    </source>
</reference>
<organism evidence="2 3">
    <name type="scientific">Sandaracinus amylolyticus</name>
    <dbReference type="NCBI Taxonomy" id="927083"/>
    <lineage>
        <taxon>Bacteria</taxon>
        <taxon>Pseudomonadati</taxon>
        <taxon>Myxococcota</taxon>
        <taxon>Polyangia</taxon>
        <taxon>Polyangiales</taxon>
        <taxon>Sandaracinaceae</taxon>
        <taxon>Sandaracinus</taxon>
    </lineage>
</organism>
<keyword evidence="3" id="KW-1185">Reference proteome</keyword>
<evidence type="ECO:0000256" key="1">
    <source>
        <dbReference type="SAM" id="MobiDB-lite"/>
    </source>
</evidence>
<dbReference type="EMBL" id="CP011125">
    <property type="protein sequence ID" value="AKF08676.1"/>
    <property type="molecule type" value="Genomic_DNA"/>
</dbReference>
<feature type="region of interest" description="Disordered" evidence="1">
    <location>
        <begin position="177"/>
        <end position="200"/>
    </location>
</feature>
<dbReference type="KEGG" id="samy:DB32_005825"/>
<protein>
    <submittedName>
        <fullName evidence="2">Uncharacterized protein</fullName>
    </submittedName>
</protein>
<name>A0A0F6YLU8_9BACT</name>
<dbReference type="Pfam" id="PF09979">
    <property type="entry name" value="DUF2213"/>
    <property type="match status" value="1"/>
</dbReference>
<accession>A0A0F6YLU8</accession>
<proteinExistence type="predicted"/>
<dbReference type="STRING" id="927083.DB32_005825"/>
<dbReference type="InterPro" id="IPR016913">
    <property type="entry name" value="UCP029215"/>
</dbReference>
<dbReference type="Proteomes" id="UP000034883">
    <property type="component" value="Chromosome"/>
</dbReference>